<dbReference type="Proteomes" id="UP001176941">
    <property type="component" value="Chromosome 34"/>
</dbReference>
<sequence>MDCSTPGFPVLHCFPELAQIHPPGNNQVSISCQMDKHHEVISVEYVSASKRTFLGAKEKDILAHGTPWMDLENIKLGHPLVVEWLRICASTAGGTGSIPSQRTRVPLAAQSGKANKNQDIMLSEISSSGPILRGSLPWGTPH</sequence>
<protein>
    <submittedName>
        <fullName evidence="1">Uncharacterized protein</fullName>
    </submittedName>
</protein>
<evidence type="ECO:0000313" key="2">
    <source>
        <dbReference type="Proteomes" id="UP001176941"/>
    </source>
</evidence>
<organism evidence="1 2">
    <name type="scientific">Rangifer tarandus platyrhynchus</name>
    <name type="common">Svalbard reindeer</name>
    <dbReference type="NCBI Taxonomy" id="3082113"/>
    <lineage>
        <taxon>Eukaryota</taxon>
        <taxon>Metazoa</taxon>
        <taxon>Chordata</taxon>
        <taxon>Craniata</taxon>
        <taxon>Vertebrata</taxon>
        <taxon>Euteleostomi</taxon>
        <taxon>Mammalia</taxon>
        <taxon>Eutheria</taxon>
        <taxon>Laurasiatheria</taxon>
        <taxon>Artiodactyla</taxon>
        <taxon>Ruminantia</taxon>
        <taxon>Pecora</taxon>
        <taxon>Cervidae</taxon>
        <taxon>Odocoileinae</taxon>
        <taxon>Rangifer</taxon>
    </lineage>
</organism>
<evidence type="ECO:0000313" key="1">
    <source>
        <dbReference type="EMBL" id="CAI9173734.1"/>
    </source>
</evidence>
<proteinExistence type="predicted"/>
<name>A0ABN8ZIZ0_RANTA</name>
<dbReference type="EMBL" id="OX460345">
    <property type="protein sequence ID" value="CAI9173734.1"/>
    <property type="molecule type" value="Genomic_DNA"/>
</dbReference>
<gene>
    <name evidence="1" type="ORF">MRATA1EN1_LOCUS22696</name>
</gene>
<reference evidence="1" key="1">
    <citation type="submission" date="2023-04" db="EMBL/GenBank/DDBJ databases">
        <authorList>
            <consortium name="ELIXIR-Norway"/>
        </authorList>
    </citation>
    <scope>NUCLEOTIDE SEQUENCE [LARGE SCALE GENOMIC DNA]</scope>
</reference>
<keyword evidence="2" id="KW-1185">Reference proteome</keyword>
<accession>A0ABN8ZIZ0</accession>